<feature type="compositionally biased region" description="Acidic residues" evidence="1">
    <location>
        <begin position="794"/>
        <end position="803"/>
    </location>
</feature>
<dbReference type="PANTHER" id="PTHR12393:SF6">
    <property type="entry name" value="SPHINGOMYELIN PHOSPHODIESTERASE 2"/>
    <property type="match status" value="1"/>
</dbReference>
<dbReference type="SUPFAM" id="SSF48403">
    <property type="entry name" value="Ankyrin repeat"/>
    <property type="match status" value="1"/>
</dbReference>
<gene>
    <name evidence="2" type="ORF">VOLCADRAFT_98146</name>
</gene>
<feature type="compositionally biased region" description="Acidic residues" evidence="1">
    <location>
        <begin position="755"/>
        <end position="787"/>
    </location>
</feature>
<feature type="region of interest" description="Disordered" evidence="1">
    <location>
        <begin position="754"/>
        <end position="811"/>
    </location>
</feature>
<dbReference type="InParanoid" id="D8UEK2"/>
<dbReference type="OrthoDB" id="551666at2759"/>
<dbReference type="AlphaFoldDB" id="D8UEK2"/>
<dbReference type="GO" id="GO:0046513">
    <property type="term" value="P:ceramide biosynthetic process"/>
    <property type="evidence" value="ECO:0007669"/>
    <property type="project" value="TreeGrafter"/>
</dbReference>
<dbReference type="RefSeq" id="XP_002957096.1">
    <property type="nucleotide sequence ID" value="XM_002957050.1"/>
</dbReference>
<evidence type="ECO:0000256" key="1">
    <source>
        <dbReference type="SAM" id="MobiDB-lite"/>
    </source>
</evidence>
<proteinExistence type="predicted"/>
<dbReference type="GO" id="GO:0004620">
    <property type="term" value="F:phospholipase activity"/>
    <property type="evidence" value="ECO:0007669"/>
    <property type="project" value="TreeGrafter"/>
</dbReference>
<protein>
    <submittedName>
        <fullName evidence="2">Uncharacterized protein</fullName>
    </submittedName>
</protein>
<keyword evidence="3" id="KW-1185">Reference proteome</keyword>
<name>D8UEK2_VOLCA</name>
<dbReference type="InterPro" id="IPR036770">
    <property type="entry name" value="Ankyrin_rpt-contain_sf"/>
</dbReference>
<dbReference type="GO" id="GO:0071944">
    <property type="term" value="C:cell periphery"/>
    <property type="evidence" value="ECO:0007669"/>
    <property type="project" value="TreeGrafter"/>
</dbReference>
<sequence length="839" mass="92161">MAGPRLSERRPWALLAPELVEHIVSFLPPNFVAGTVRLINKDLAEQLKAYIGIRLSEPSPHHAFAWQWSRPDEIRALALNQRRQLLTLTARSGSLANLQIAIKVVGCSLFKDIFNAAAEGGHVEVCRWLAAVECPYDSRELCEAGARSGHVEMLRWLLQALLPGIEPRSAEFSNALWSAAAAAGHSALCEELSGVSILPDWRAVAHAAWSGHVDLTFWLLERFWSDPVLMPDERKLTILAAAAHGFDLATLKRLHHVLVVAAAATAATSTPPNRKGLSWELEWVAIPSALTGSSSDWRDKIEWLGTQGCILDNPLSIKHLEGQVEELVARPDCVTRLQWLPERTLRRERGLVAELFLAAVRRANMPLLRYLRQGRPWLPRRLPAALCEAARAGNVAVLGTLLALGWYLVNGEHSIITDVAKEAAAKGHLHVLQWLAEHHPKAFRVTYLGGVLIEAANSGSVETVEWVLQERERLQEARKMQQKLRMQTPPPCGFASAGGMMSLDRRLETEREGREGGGGGGEGGGDDGGRNGGAGCSNYYGGRGGHGGGGGGGGGSSSSSSSSGDGGEAAYLFLRSICDILEGTSELEEWRRREIFLVAVQVGKPAFLEWLANRGWKTEDMTPEAFVVAARQGDILSLRCLLGLGCEWDLDGNIFLRAVHDIVQYDDRLDRKYSGSSLEVLQWFASEGYPVDWWQALRRAEARCAALKKKDSQDEPITAAPYAIRSWIVEQMAVNGTWGEGETRPDKATRFAERMDDDDDDDCFGMNHDDDDDDEESGEWNEEEDNYDYWGNDTADEQEEEDNMAAAVGGFGEPGGFGPGFGLQLLGRGPRELVPMWAA</sequence>
<dbReference type="GO" id="GO:0016020">
    <property type="term" value="C:membrane"/>
    <property type="evidence" value="ECO:0007669"/>
    <property type="project" value="TreeGrafter"/>
</dbReference>
<dbReference type="GO" id="GO:0005783">
    <property type="term" value="C:endoplasmic reticulum"/>
    <property type="evidence" value="ECO:0007669"/>
    <property type="project" value="TreeGrafter"/>
</dbReference>
<feature type="compositionally biased region" description="Basic and acidic residues" evidence="1">
    <location>
        <begin position="503"/>
        <end position="515"/>
    </location>
</feature>
<dbReference type="PANTHER" id="PTHR12393">
    <property type="entry name" value="SPHINGOMYELIN PHOSPHODIESTERASE RELATED"/>
    <property type="match status" value="1"/>
</dbReference>
<organism evidence="3">
    <name type="scientific">Volvox carteri f. nagariensis</name>
    <dbReference type="NCBI Taxonomy" id="3068"/>
    <lineage>
        <taxon>Eukaryota</taxon>
        <taxon>Viridiplantae</taxon>
        <taxon>Chlorophyta</taxon>
        <taxon>core chlorophytes</taxon>
        <taxon>Chlorophyceae</taxon>
        <taxon>CS clade</taxon>
        <taxon>Chlamydomonadales</taxon>
        <taxon>Volvocaceae</taxon>
        <taxon>Volvox</taxon>
    </lineage>
</organism>
<evidence type="ECO:0000313" key="2">
    <source>
        <dbReference type="EMBL" id="EFJ41898.1"/>
    </source>
</evidence>
<dbReference type="SUPFAM" id="SSF140860">
    <property type="entry name" value="Pseudo ankyrin repeat-like"/>
    <property type="match status" value="1"/>
</dbReference>
<evidence type="ECO:0000313" key="3">
    <source>
        <dbReference type="Proteomes" id="UP000001058"/>
    </source>
</evidence>
<dbReference type="KEGG" id="vcn:VOLCADRAFT_98146"/>
<accession>D8UEK2</accession>
<dbReference type="GeneID" id="9622866"/>
<dbReference type="Gene3D" id="1.25.40.20">
    <property type="entry name" value="Ankyrin repeat-containing domain"/>
    <property type="match status" value="2"/>
</dbReference>
<feature type="region of interest" description="Disordered" evidence="1">
    <location>
        <begin position="478"/>
        <end position="530"/>
    </location>
</feature>
<reference evidence="2 3" key="1">
    <citation type="journal article" date="2010" name="Science">
        <title>Genomic analysis of organismal complexity in the multicellular green alga Volvox carteri.</title>
        <authorList>
            <person name="Prochnik S.E."/>
            <person name="Umen J."/>
            <person name="Nedelcu A.M."/>
            <person name="Hallmann A."/>
            <person name="Miller S.M."/>
            <person name="Nishii I."/>
            <person name="Ferris P."/>
            <person name="Kuo A."/>
            <person name="Mitros T."/>
            <person name="Fritz-Laylin L.K."/>
            <person name="Hellsten U."/>
            <person name="Chapman J."/>
            <person name="Simakov O."/>
            <person name="Rensing S.A."/>
            <person name="Terry A."/>
            <person name="Pangilinan J."/>
            <person name="Kapitonov V."/>
            <person name="Jurka J."/>
            <person name="Salamov A."/>
            <person name="Shapiro H."/>
            <person name="Schmutz J."/>
            <person name="Grimwood J."/>
            <person name="Lindquist E."/>
            <person name="Lucas S."/>
            <person name="Grigoriev I.V."/>
            <person name="Schmitt R."/>
            <person name="Kirk D."/>
            <person name="Rokhsar D.S."/>
        </authorList>
    </citation>
    <scope>NUCLEOTIDE SEQUENCE [LARGE SCALE GENOMIC DNA]</scope>
    <source>
        <strain evidence="3">f. Nagariensis / Eve</strain>
    </source>
</reference>
<dbReference type="GO" id="GO:0030149">
    <property type="term" value="P:sphingolipid catabolic process"/>
    <property type="evidence" value="ECO:0007669"/>
    <property type="project" value="TreeGrafter"/>
</dbReference>
<dbReference type="Proteomes" id="UP000001058">
    <property type="component" value="Unassembled WGS sequence"/>
</dbReference>
<dbReference type="EMBL" id="GL378389">
    <property type="protein sequence ID" value="EFJ41898.1"/>
    <property type="molecule type" value="Genomic_DNA"/>
</dbReference>